<feature type="domain" description="STAS" evidence="1">
    <location>
        <begin position="1"/>
        <end position="107"/>
    </location>
</feature>
<dbReference type="Gene3D" id="3.30.750.24">
    <property type="entry name" value="STAS domain"/>
    <property type="match status" value="1"/>
</dbReference>
<comment type="caution">
    <text evidence="2">The sequence shown here is derived from an EMBL/GenBank/DDBJ whole genome shotgun (WGS) entry which is preliminary data.</text>
</comment>
<dbReference type="Proteomes" id="UP001519363">
    <property type="component" value="Unassembled WGS sequence"/>
</dbReference>
<name>A0ABS5A562_9PSEU</name>
<accession>A0ABS5A562</accession>
<dbReference type="PROSITE" id="PS50801">
    <property type="entry name" value="STAS"/>
    <property type="match status" value="1"/>
</dbReference>
<dbReference type="InterPro" id="IPR036513">
    <property type="entry name" value="STAS_dom_sf"/>
</dbReference>
<reference evidence="2 3" key="1">
    <citation type="submission" date="2021-03" db="EMBL/GenBank/DDBJ databases">
        <title>Sequencing the genomes of 1000 actinobacteria strains.</title>
        <authorList>
            <person name="Klenk H.-P."/>
        </authorList>
    </citation>
    <scope>NUCLEOTIDE SEQUENCE [LARGE SCALE GENOMIC DNA]</scope>
    <source>
        <strain evidence="2 3">DSM 44580</strain>
    </source>
</reference>
<dbReference type="EMBL" id="JAGIOO010000001">
    <property type="protein sequence ID" value="MBP2471721.1"/>
    <property type="molecule type" value="Genomic_DNA"/>
</dbReference>
<evidence type="ECO:0000313" key="2">
    <source>
        <dbReference type="EMBL" id="MBP2471721.1"/>
    </source>
</evidence>
<evidence type="ECO:0000259" key="1">
    <source>
        <dbReference type="PROSITE" id="PS50801"/>
    </source>
</evidence>
<protein>
    <submittedName>
        <fullName evidence="2">Anti-anti-sigma regulatory factor</fullName>
    </submittedName>
</protein>
<evidence type="ECO:0000313" key="3">
    <source>
        <dbReference type="Proteomes" id="UP001519363"/>
    </source>
</evidence>
<sequence length="227" mass="24209">MRDEGRARVVRLGGELDRIACYELRELLLGLAVDRPGAVVVELTEVRVQSPALLVVFDVVAAELSEWPGVPLLLALTTPAAQGMFRGTGLPDRVLTCHTVPEALALLDTGPRSRRLRLPVPATPSGELLARAAAEQVCHSWRLPVLREVLPPVAADLVAHTRAQAGRCVTLQFWTDVQRMVVSVRGLPCAGSPLAVPRWADTSSGHTPTGDGGVVVWTSLGLSCVKG</sequence>
<dbReference type="InterPro" id="IPR002645">
    <property type="entry name" value="STAS_dom"/>
</dbReference>
<dbReference type="SUPFAM" id="SSF52091">
    <property type="entry name" value="SpoIIaa-like"/>
    <property type="match status" value="1"/>
</dbReference>
<keyword evidence="3" id="KW-1185">Reference proteome</keyword>
<gene>
    <name evidence="2" type="ORF">JOF53_000593</name>
</gene>
<organism evidence="2 3">
    <name type="scientific">Crossiella equi</name>
    <dbReference type="NCBI Taxonomy" id="130796"/>
    <lineage>
        <taxon>Bacteria</taxon>
        <taxon>Bacillati</taxon>
        <taxon>Actinomycetota</taxon>
        <taxon>Actinomycetes</taxon>
        <taxon>Pseudonocardiales</taxon>
        <taxon>Pseudonocardiaceae</taxon>
        <taxon>Crossiella</taxon>
    </lineage>
</organism>
<proteinExistence type="predicted"/>
<dbReference type="RefSeq" id="WP_143342643.1">
    <property type="nucleotide sequence ID" value="NZ_JAGIOO010000001.1"/>
</dbReference>